<evidence type="ECO:0000313" key="2">
    <source>
        <dbReference type="EMBL" id="OGN05750.1"/>
    </source>
</evidence>
<accession>A0A1F8EZI4</accession>
<protein>
    <recommendedName>
        <fullName evidence="4">DUF4012 domain-containing protein</fullName>
    </recommendedName>
</protein>
<proteinExistence type="predicted"/>
<feature type="transmembrane region" description="Helical" evidence="1">
    <location>
        <begin position="211"/>
        <end position="232"/>
    </location>
</feature>
<dbReference type="Proteomes" id="UP000177419">
    <property type="component" value="Unassembled WGS sequence"/>
</dbReference>
<organism evidence="2 3">
    <name type="scientific">Candidatus Yanofskybacteria bacterium RIFCSPHIGHO2_01_FULL_44_22</name>
    <dbReference type="NCBI Taxonomy" id="1802669"/>
    <lineage>
        <taxon>Bacteria</taxon>
        <taxon>Candidatus Yanofskyibacteriota</taxon>
    </lineage>
</organism>
<gene>
    <name evidence="2" type="ORF">A2746_02160</name>
</gene>
<evidence type="ECO:0008006" key="4">
    <source>
        <dbReference type="Google" id="ProtNLM"/>
    </source>
</evidence>
<evidence type="ECO:0000313" key="3">
    <source>
        <dbReference type="Proteomes" id="UP000177419"/>
    </source>
</evidence>
<keyword evidence="1" id="KW-0472">Membrane</keyword>
<reference evidence="2 3" key="1">
    <citation type="journal article" date="2016" name="Nat. Commun.">
        <title>Thousands of microbial genomes shed light on interconnected biogeochemical processes in an aquifer system.</title>
        <authorList>
            <person name="Anantharaman K."/>
            <person name="Brown C.T."/>
            <person name="Hug L.A."/>
            <person name="Sharon I."/>
            <person name="Castelle C.J."/>
            <person name="Probst A.J."/>
            <person name="Thomas B.C."/>
            <person name="Singh A."/>
            <person name="Wilkins M.J."/>
            <person name="Karaoz U."/>
            <person name="Brodie E.L."/>
            <person name="Williams K.H."/>
            <person name="Hubbard S.S."/>
            <person name="Banfield J.F."/>
        </authorList>
    </citation>
    <scope>NUCLEOTIDE SEQUENCE [LARGE SCALE GENOMIC DNA]</scope>
</reference>
<sequence>MFDVRPVSETGRVDFDKISALPSTVELRKRGISSELWIDADGMHERGVVMTAVAPLTETAVDKEQNPAKELEYFLKTDLNPREEIISLGGQVVSSRNLKPRRGLSIERVLSGPKPELMVLTTPDVVKTTSGVRKANPAGGEGFETILAEIRKPVSPDNNSGFFGELKEIGLASAAAPAAVLPASPELDFWTRDFRAAEADNIRRKKFEIKLSSRFVTGFLAAAAVILSGVYFGQYGFSVKNEIVQEGKAAVQSIEAAKENLKNFNFASASDNFTAAYEEFAKAGESLNFMGASISSFIAEFPGAGKFKSAKNIIEAGKLIASSGRLMSDAAAAVAKTGAILNPDGSPGAIGQILRTLNDSLPASLKNIKKARALMADIDLNSLPEDKKSSVQELQAKLPAFEEIIGNASDYSQFLENLAGTKGVRKYLLVFQNPSELRPTGGFIGTYAVLTFKDGRLQDFFADDSYNLDGQLKDLIVPPLQLQHITPNWGMRDANWFVDFPTSASKISWFFKKEAGYEVDGVIAVNPRILSEILEIVGPIEMSEYGLSLNGENLMTAIQEEVEYNGDRTQPKKIVIDLAPIFLEKMYSAAPDKWAEIFNILVASLERKDILMYFRDLKLQGFSSEKGFSGAVKQTDSDYLATILTSVKGSKTDAVIDTSIKDEAVLENGKIKHKLTIIRQHNGGGTKYGFYNRPNPSYVKVLAPEGAELLNISGNEYPDYQPLLNYGKSDFKTDGDLFRLESAAHYEADKSTAIFRESGKTGFGFWMLTEPGETKEIRLDYTAPVRLKNGKYEIFFQKQPGLKVKNFEFSFSPPDGVDVLDSSPALNKIGGSYIFNGALEKDFSIELLMK</sequence>
<comment type="caution">
    <text evidence="2">The sequence shown here is derived from an EMBL/GenBank/DDBJ whole genome shotgun (WGS) entry which is preliminary data.</text>
</comment>
<keyword evidence="1" id="KW-0812">Transmembrane</keyword>
<dbReference type="Pfam" id="PF13196">
    <property type="entry name" value="DUF4012"/>
    <property type="match status" value="1"/>
</dbReference>
<name>A0A1F8EZI4_9BACT</name>
<dbReference type="InterPro" id="IPR025101">
    <property type="entry name" value="DUF4012"/>
</dbReference>
<evidence type="ECO:0000256" key="1">
    <source>
        <dbReference type="SAM" id="Phobius"/>
    </source>
</evidence>
<dbReference type="AlphaFoldDB" id="A0A1F8EZI4"/>
<keyword evidence="1" id="KW-1133">Transmembrane helix</keyword>
<dbReference type="STRING" id="1802669.A2746_02160"/>
<dbReference type="EMBL" id="MGJJ01000007">
    <property type="protein sequence ID" value="OGN05750.1"/>
    <property type="molecule type" value="Genomic_DNA"/>
</dbReference>